<dbReference type="EMBL" id="PKLZ01000009">
    <property type="protein sequence ID" value="PLW82053.1"/>
    <property type="molecule type" value="Genomic_DNA"/>
</dbReference>
<dbReference type="AlphaFoldDB" id="A0A2N5Y0Y4"/>
<keyword evidence="7" id="KW-0813">Transport</keyword>
<evidence type="ECO:0000256" key="5">
    <source>
        <dbReference type="ARBA" id="ARBA00022989"/>
    </source>
</evidence>
<evidence type="ECO:0000256" key="8">
    <source>
        <dbReference type="SAM" id="Phobius"/>
    </source>
</evidence>
<dbReference type="Proteomes" id="UP000234845">
    <property type="component" value="Unassembled WGS sequence"/>
</dbReference>
<dbReference type="PANTHER" id="PTHR33362:SF5">
    <property type="entry name" value="C4-DICARBOXYLATE TRAP TRANSPORTER LARGE PERMEASE PROTEIN DCTM"/>
    <property type="match status" value="1"/>
</dbReference>
<evidence type="ECO:0000256" key="2">
    <source>
        <dbReference type="ARBA" id="ARBA00022475"/>
    </source>
</evidence>
<gene>
    <name evidence="10" type="ORF">CWI75_13300</name>
</gene>
<feature type="domain" description="TRAP C4-dicarboxylate transport system permease DctM subunit" evidence="9">
    <location>
        <begin position="11"/>
        <end position="416"/>
    </location>
</feature>
<proteinExistence type="predicted"/>
<keyword evidence="6 8" id="KW-0472">Membrane</keyword>
<name>A0A2N5Y0Y4_9GAMM</name>
<evidence type="ECO:0000256" key="7">
    <source>
        <dbReference type="RuleBase" id="RU369079"/>
    </source>
</evidence>
<dbReference type="Pfam" id="PF06808">
    <property type="entry name" value="DctM"/>
    <property type="match status" value="1"/>
</dbReference>
<comment type="function">
    <text evidence="7">Part of the tripartite ATP-independent periplasmic (TRAP) transport system.</text>
</comment>
<feature type="transmembrane region" description="Helical" evidence="8">
    <location>
        <begin position="141"/>
        <end position="165"/>
    </location>
</feature>
<feature type="transmembrane region" description="Helical" evidence="8">
    <location>
        <begin position="104"/>
        <end position="129"/>
    </location>
</feature>
<evidence type="ECO:0000313" key="11">
    <source>
        <dbReference type="Proteomes" id="UP000234845"/>
    </source>
</evidence>
<keyword evidence="2" id="KW-1003">Cell membrane</keyword>
<feature type="transmembrane region" description="Helical" evidence="8">
    <location>
        <begin position="409"/>
        <end position="433"/>
    </location>
</feature>
<accession>A0A2N5Y0Y4</accession>
<evidence type="ECO:0000256" key="6">
    <source>
        <dbReference type="ARBA" id="ARBA00023136"/>
    </source>
</evidence>
<keyword evidence="4 8" id="KW-0812">Transmembrane</keyword>
<protein>
    <submittedName>
        <fullName evidence="10">C4-dicarboxylate ABC transporter</fullName>
    </submittedName>
</protein>
<dbReference type="InterPro" id="IPR010656">
    <property type="entry name" value="DctM"/>
</dbReference>
<feature type="transmembrane region" description="Helical" evidence="8">
    <location>
        <begin position="219"/>
        <end position="243"/>
    </location>
</feature>
<evidence type="ECO:0000313" key="10">
    <source>
        <dbReference type="EMBL" id="PLW82053.1"/>
    </source>
</evidence>
<feature type="transmembrane region" description="Helical" evidence="8">
    <location>
        <begin position="51"/>
        <end position="71"/>
    </location>
</feature>
<evidence type="ECO:0000256" key="1">
    <source>
        <dbReference type="ARBA" id="ARBA00004429"/>
    </source>
</evidence>
<feature type="transmembrane region" description="Helical" evidence="8">
    <location>
        <begin position="249"/>
        <end position="267"/>
    </location>
</feature>
<sequence>MPYELIIIAVLVVFVLLLIIGQSIASTLLTSGLIGVVLWRDSRVLDAIVGPDIFFAVSTYSLSIIPLYLFMAQLLMRGGVVADLFTVGIRVCRGKRFPLGVATIASGGMLGAVSGSGSAAAATLATLASPQLEQIGYSKRYSVALCAVAGSLSAIVPPSIIMIIYGSITSVPVGELFIGSLVPALICILSFSIVLYFFPETHAVEVISDNLTQHESIQTSTSGALVASVFVVVLMIIVFGGIYGGLVTASEAGALGAFIALLGLWILRKLSWGDVRASLVEASKVTAMLMMIVVGAQIFGRFLAYAKIPNMLMDLFTPLMAMPELLIVVLLGFFFIFGLFLESAAVMILLLPVIMPILTKLEVDLLWFGIVACFTISMGLLTPPVGLATYSAAMSAGIEPDQVFRVTTLFASIAALIVAGSLILWPGLATVFLS</sequence>
<dbReference type="PIRSF" id="PIRSF006066">
    <property type="entry name" value="HI0050"/>
    <property type="match status" value="1"/>
</dbReference>
<comment type="subcellular location">
    <subcellularLocation>
        <location evidence="1 7">Cell inner membrane</location>
        <topology evidence="1 7">Multi-pass membrane protein</topology>
    </subcellularLocation>
</comment>
<dbReference type="GO" id="GO:0022857">
    <property type="term" value="F:transmembrane transporter activity"/>
    <property type="evidence" value="ECO:0007669"/>
    <property type="project" value="UniProtKB-UniRule"/>
</dbReference>
<reference evidence="11" key="1">
    <citation type="submission" date="2017-11" db="EMBL/GenBank/DDBJ databases">
        <title>The draft genome sequence of Chromatocurvus sp. F02.</title>
        <authorList>
            <person name="Du Z.-J."/>
            <person name="Chang Y.-Q."/>
        </authorList>
    </citation>
    <scope>NUCLEOTIDE SEQUENCE [LARGE SCALE GENOMIC DNA]</scope>
    <source>
        <strain evidence="11">F02</strain>
    </source>
</reference>
<dbReference type="OrthoDB" id="8627919at2"/>
<keyword evidence="3 7" id="KW-0997">Cell inner membrane</keyword>
<evidence type="ECO:0000256" key="4">
    <source>
        <dbReference type="ARBA" id="ARBA00022692"/>
    </source>
</evidence>
<comment type="caution">
    <text evidence="10">The sequence shown here is derived from an EMBL/GenBank/DDBJ whole genome shotgun (WGS) entry which is preliminary data.</text>
</comment>
<dbReference type="InterPro" id="IPR004681">
    <property type="entry name" value="TRAP_DctM"/>
</dbReference>
<organism evidence="10 11">
    <name type="scientific">Kineobactrum sediminis</name>
    <dbReference type="NCBI Taxonomy" id="1905677"/>
    <lineage>
        <taxon>Bacteria</taxon>
        <taxon>Pseudomonadati</taxon>
        <taxon>Pseudomonadota</taxon>
        <taxon>Gammaproteobacteria</taxon>
        <taxon>Cellvibrionales</taxon>
        <taxon>Halieaceae</taxon>
        <taxon>Kineobactrum</taxon>
    </lineage>
</organism>
<evidence type="ECO:0000259" key="9">
    <source>
        <dbReference type="Pfam" id="PF06808"/>
    </source>
</evidence>
<dbReference type="GO" id="GO:0005886">
    <property type="term" value="C:plasma membrane"/>
    <property type="evidence" value="ECO:0007669"/>
    <property type="project" value="UniProtKB-SubCell"/>
</dbReference>
<feature type="transmembrane region" description="Helical" evidence="8">
    <location>
        <begin position="287"/>
        <end position="306"/>
    </location>
</feature>
<evidence type="ECO:0000256" key="3">
    <source>
        <dbReference type="ARBA" id="ARBA00022519"/>
    </source>
</evidence>
<feature type="transmembrane region" description="Helical" evidence="8">
    <location>
        <begin position="326"/>
        <end position="353"/>
    </location>
</feature>
<feature type="transmembrane region" description="Helical" evidence="8">
    <location>
        <begin position="6"/>
        <end position="39"/>
    </location>
</feature>
<feature type="transmembrane region" description="Helical" evidence="8">
    <location>
        <begin position="177"/>
        <end position="198"/>
    </location>
</feature>
<dbReference type="RefSeq" id="WP_101521988.1">
    <property type="nucleotide sequence ID" value="NZ_PKLZ01000009.1"/>
</dbReference>
<keyword evidence="5 8" id="KW-1133">Transmembrane helix</keyword>
<keyword evidence="11" id="KW-1185">Reference proteome</keyword>
<dbReference type="PANTHER" id="PTHR33362">
    <property type="entry name" value="SIALIC ACID TRAP TRANSPORTER PERMEASE PROTEIN SIAT-RELATED"/>
    <property type="match status" value="1"/>
</dbReference>
<feature type="transmembrane region" description="Helical" evidence="8">
    <location>
        <begin position="365"/>
        <end position="389"/>
    </location>
</feature>